<feature type="compositionally biased region" description="Polar residues" evidence="1">
    <location>
        <begin position="1"/>
        <end position="11"/>
    </location>
</feature>
<dbReference type="GO" id="GO:0008270">
    <property type="term" value="F:zinc ion binding"/>
    <property type="evidence" value="ECO:0007669"/>
    <property type="project" value="InterPro"/>
</dbReference>
<dbReference type="Proteomes" id="UP001190926">
    <property type="component" value="Unassembled WGS sequence"/>
</dbReference>
<dbReference type="InterPro" id="IPR013087">
    <property type="entry name" value="Znf_C2H2_type"/>
</dbReference>
<dbReference type="SMART" id="SM00451">
    <property type="entry name" value="ZnF_U1"/>
    <property type="match status" value="2"/>
</dbReference>
<feature type="non-terminal residue" evidence="4">
    <location>
        <position position="271"/>
    </location>
</feature>
<gene>
    <name evidence="4" type="ORF">C2S53_012563</name>
</gene>
<feature type="region of interest" description="Disordered" evidence="1">
    <location>
        <begin position="93"/>
        <end position="169"/>
    </location>
</feature>
<feature type="compositionally biased region" description="Polar residues" evidence="1">
    <location>
        <begin position="117"/>
        <end position="146"/>
    </location>
</feature>
<protein>
    <submittedName>
        <fullName evidence="4">Uncharacterized protein</fullName>
    </submittedName>
</protein>
<feature type="region of interest" description="Disordered" evidence="1">
    <location>
        <begin position="1"/>
        <end position="40"/>
    </location>
</feature>
<dbReference type="GO" id="GO:0003676">
    <property type="term" value="F:nucleic acid binding"/>
    <property type="evidence" value="ECO:0007669"/>
    <property type="project" value="InterPro"/>
</dbReference>
<feature type="domain" description="C2H2-type" evidence="2">
    <location>
        <begin position="178"/>
        <end position="202"/>
    </location>
</feature>
<dbReference type="EMBL" id="SDAM02000350">
    <property type="protein sequence ID" value="KAH6824356.1"/>
    <property type="molecule type" value="Genomic_DNA"/>
</dbReference>
<dbReference type="AlphaFoldDB" id="A0AAD4IZL9"/>
<evidence type="ECO:0000256" key="1">
    <source>
        <dbReference type="SAM" id="MobiDB-lite"/>
    </source>
</evidence>
<feature type="compositionally biased region" description="Low complexity" evidence="1">
    <location>
        <begin position="17"/>
        <end position="34"/>
    </location>
</feature>
<sequence length="271" mass="30127">MSKRGTISQHRISSRKVQSSVKLPSLPSSSPSPQNQTGQLVMIKDEPWQCPAEQSYDKALTSVAEDWLGPSKLSDNKFQTHSASEEVKVMLPFSSANPNPHNKAPPLRPTPQPNPVPMTNTDKLQLPNISPTQVQGLNFSPKTSIPSRPRSGFKRKAGDNEQSRTSNGNMIKKSADNLVCNLCQISCSGAVTMQQHLKGRPHMAKMEYMKLKRRCTTTRVRQGAPRCDVCEIWCSDRAALDMHYKGQKHKSKLQELQLCKQRGGQKVSKAP</sequence>
<dbReference type="Pfam" id="PF12874">
    <property type="entry name" value="zf-met"/>
    <property type="match status" value="2"/>
</dbReference>
<proteinExistence type="predicted"/>
<keyword evidence="5" id="KW-1185">Reference proteome</keyword>
<feature type="compositionally biased region" description="Pro residues" evidence="1">
    <location>
        <begin position="106"/>
        <end position="116"/>
    </location>
</feature>
<dbReference type="InterPro" id="IPR036236">
    <property type="entry name" value="Znf_C2H2_sf"/>
</dbReference>
<feature type="domain" description="U1-type" evidence="3">
    <location>
        <begin position="222"/>
        <end position="256"/>
    </location>
</feature>
<dbReference type="Gene3D" id="3.30.160.60">
    <property type="entry name" value="Classic Zinc Finger"/>
    <property type="match status" value="2"/>
</dbReference>
<dbReference type="InterPro" id="IPR003604">
    <property type="entry name" value="Matrin/U1-like-C_Znf_C2H2"/>
</dbReference>
<feature type="domain" description="C2H2-type" evidence="2">
    <location>
        <begin position="225"/>
        <end position="249"/>
    </location>
</feature>
<evidence type="ECO:0000259" key="2">
    <source>
        <dbReference type="SMART" id="SM00355"/>
    </source>
</evidence>
<accession>A0AAD4IZL9</accession>
<name>A0AAD4IZL9_PERFH</name>
<dbReference type="PANTHER" id="PTHR45762">
    <property type="entry name" value="ZINC FINGER RNA-BINDING PROTEIN"/>
    <property type="match status" value="1"/>
</dbReference>
<feature type="domain" description="U1-type" evidence="3">
    <location>
        <begin position="175"/>
        <end position="209"/>
    </location>
</feature>
<evidence type="ECO:0000259" key="3">
    <source>
        <dbReference type="SMART" id="SM00451"/>
    </source>
</evidence>
<organism evidence="4 5">
    <name type="scientific">Perilla frutescens var. hirtella</name>
    <name type="common">Perilla citriodora</name>
    <name type="synonym">Perilla setoyensis</name>
    <dbReference type="NCBI Taxonomy" id="608512"/>
    <lineage>
        <taxon>Eukaryota</taxon>
        <taxon>Viridiplantae</taxon>
        <taxon>Streptophyta</taxon>
        <taxon>Embryophyta</taxon>
        <taxon>Tracheophyta</taxon>
        <taxon>Spermatophyta</taxon>
        <taxon>Magnoliopsida</taxon>
        <taxon>eudicotyledons</taxon>
        <taxon>Gunneridae</taxon>
        <taxon>Pentapetalae</taxon>
        <taxon>asterids</taxon>
        <taxon>lamiids</taxon>
        <taxon>Lamiales</taxon>
        <taxon>Lamiaceae</taxon>
        <taxon>Nepetoideae</taxon>
        <taxon>Elsholtzieae</taxon>
        <taxon>Perilla</taxon>
    </lineage>
</organism>
<dbReference type="SMART" id="SM00355">
    <property type="entry name" value="ZnF_C2H2"/>
    <property type="match status" value="2"/>
</dbReference>
<evidence type="ECO:0000313" key="4">
    <source>
        <dbReference type="EMBL" id="KAH6824356.1"/>
    </source>
</evidence>
<comment type="caution">
    <text evidence="4">The sequence shown here is derived from an EMBL/GenBank/DDBJ whole genome shotgun (WGS) entry which is preliminary data.</text>
</comment>
<evidence type="ECO:0000313" key="5">
    <source>
        <dbReference type="Proteomes" id="UP001190926"/>
    </source>
</evidence>
<reference evidence="4 5" key="1">
    <citation type="journal article" date="2021" name="Nat. Commun.">
        <title>Incipient diploidization of the medicinal plant Perilla within 10,000 years.</title>
        <authorList>
            <person name="Zhang Y."/>
            <person name="Shen Q."/>
            <person name="Leng L."/>
            <person name="Zhang D."/>
            <person name="Chen S."/>
            <person name="Shi Y."/>
            <person name="Ning Z."/>
            <person name="Chen S."/>
        </authorList>
    </citation>
    <scope>NUCLEOTIDE SEQUENCE [LARGE SCALE GENOMIC DNA]</scope>
    <source>
        <strain evidence="5">cv. PC099</strain>
    </source>
</reference>
<dbReference type="SUPFAM" id="SSF57667">
    <property type="entry name" value="beta-beta-alpha zinc fingers"/>
    <property type="match status" value="2"/>
</dbReference>
<dbReference type="PANTHER" id="PTHR45762:SF3">
    <property type="entry name" value="ZINC-FINGER PROTEIN AT 72D, ISOFORM B"/>
    <property type="match status" value="1"/>
</dbReference>